<proteinExistence type="predicted"/>
<organism evidence="5">
    <name type="scientific">Tanacetum cinerariifolium</name>
    <name type="common">Dalmatian daisy</name>
    <name type="synonym">Chrysanthemum cinerariifolium</name>
    <dbReference type="NCBI Taxonomy" id="118510"/>
    <lineage>
        <taxon>Eukaryota</taxon>
        <taxon>Viridiplantae</taxon>
        <taxon>Streptophyta</taxon>
        <taxon>Embryophyta</taxon>
        <taxon>Tracheophyta</taxon>
        <taxon>Spermatophyta</taxon>
        <taxon>Magnoliopsida</taxon>
        <taxon>eudicotyledons</taxon>
        <taxon>Gunneridae</taxon>
        <taxon>Pentapetalae</taxon>
        <taxon>asterids</taxon>
        <taxon>campanulids</taxon>
        <taxon>Asterales</taxon>
        <taxon>Asteraceae</taxon>
        <taxon>Asteroideae</taxon>
        <taxon>Anthemideae</taxon>
        <taxon>Anthemidinae</taxon>
        <taxon>Tanacetum</taxon>
    </lineage>
</organism>
<protein>
    <recommendedName>
        <fullName evidence="6">Reverse transcriptase domain-containing protein</fullName>
    </recommendedName>
</protein>
<dbReference type="SUPFAM" id="SSF53098">
    <property type="entry name" value="Ribonuclease H-like"/>
    <property type="match status" value="1"/>
</dbReference>
<dbReference type="Pfam" id="PF24626">
    <property type="entry name" value="SH3_Tf2-1"/>
    <property type="match status" value="1"/>
</dbReference>
<dbReference type="EMBL" id="BKCJ010000806">
    <property type="protein sequence ID" value="GEU36398.1"/>
    <property type="molecule type" value="Genomic_DNA"/>
</dbReference>
<evidence type="ECO:0000313" key="5">
    <source>
        <dbReference type="EMBL" id="GEU36398.1"/>
    </source>
</evidence>
<sequence>MDWLSKRKVVIVCHEKVVRIPLEGDEILRVHGERTQRVVKTLMNTKDGSFRMCIDHRELNELTVKKRYPLPRINDLFDELRGACPFLKIDCYHQLRVHEDAILKTAFRMRYGHFESTGMPFGLTNALAVFIDLINRVCKPYLDKFVIVFIYDILIYSKTKEEHKVYLKLVLESLRKEKLYAKFSKFEFWLEKVHFLGYVVNHNVFTMIVSYYDKVNVVSDVLTKKKRVKSRRVRGMILVAQNEAFKQENILIERLHGLDQQMEIKGDESLYFMDRIWVLLVGRVMDEAHASRNLVHPRADKTYYNLKDMYWKPRVEKDIATYVSNSWICLKGEGCNVAYSMGRDWEISLTGLELVQETTNKVMLVKENPKATRDRQKSYVDYGRKPLVFEVGDRVLLKVMPWKGVVHFGKKGKLEPRYVGPFEILERIGLVAYRLRLHEELNSVHDTFHVSNMKNCMEDANLQVPLHEIKVDKTLRFVEEPVGIMDPEIKKLKRRKIALVKVRWNLKCGLEFTWEHEDHMRIKYPQLFVDWVVESGLRGRKKMKHGTLSLYMGNGLRTAVEAIRSFDLVLPSGLIIVLENYHFAPTITRDNVFYFNAIPRDDIYEVDMHNLYPNRRNQTLLDMVRSMMNLTTLPKSFWGYALESAARILNMVPTKKVDRTPYEIWHGKAPKLSYLKVTLRKRWVIYYALENKIFVARNAEFFEDSFFEQEVSGSHGLLKMSGSDEGLELIQEEDTQPFEILAKCMMMSRLLRYGFYVDVEEHKLGDLNEPLNYKAALADPESDKWLEAMNTEMQSMKDNQALYLVDLPSNGRTVGSKWIFKKKNAMDGNVHTYKARLVEKGYTQTCGVDYRETFFPVADIRSIRILIAISAFYDYDIWKMDVKTAFLNGHLSEDVYMVQPEGFIDLKHPNKVCKLQRSIYGLKQASRSWNKRFDEKIKKIGFTQNPNEPCVYLKASGRNVSFLILYVDDILLMENNVTMLQEVKSWLCKYFSMKHLGEAACILGVKIIRDRSKRLIMLSQNAYLEKLLKKFKFDNSKKGFTPMMEKTDYRKSQGAKTPNEQNPGEIPWTAIKTILKYLRNTKDIVLVYVAKPKDELKVSCYADARFKQTKVEYIAIVEATMEAVCMRKVIDGLGDVMPLNKRPMEMLVNNEPTIAIANDPRILKEARHF</sequence>
<dbReference type="GO" id="GO:0003676">
    <property type="term" value="F:nucleic acid binding"/>
    <property type="evidence" value="ECO:0007669"/>
    <property type="project" value="InterPro"/>
</dbReference>
<name>A0A6L2JHC5_TANCI</name>
<dbReference type="InterPro" id="IPR012337">
    <property type="entry name" value="RNaseH-like_sf"/>
</dbReference>
<dbReference type="InterPro" id="IPR041588">
    <property type="entry name" value="Integrase_H2C2"/>
</dbReference>
<dbReference type="Gene3D" id="3.30.70.270">
    <property type="match status" value="1"/>
</dbReference>
<dbReference type="PANTHER" id="PTHR24559:SF444">
    <property type="entry name" value="REVERSE TRANSCRIPTASE DOMAIN-CONTAINING PROTEIN"/>
    <property type="match status" value="1"/>
</dbReference>
<dbReference type="Pfam" id="PF00078">
    <property type="entry name" value="RVT_1"/>
    <property type="match status" value="1"/>
</dbReference>
<dbReference type="Pfam" id="PF17921">
    <property type="entry name" value="Integrase_H2C2"/>
    <property type="match status" value="1"/>
</dbReference>
<accession>A0A6L2JHC5</accession>
<evidence type="ECO:0008006" key="6">
    <source>
        <dbReference type="Google" id="ProtNLM"/>
    </source>
</evidence>
<evidence type="ECO:0000259" key="4">
    <source>
        <dbReference type="Pfam" id="PF24626"/>
    </source>
</evidence>
<feature type="domain" description="Tf2-1-like SH3-like" evidence="4">
    <location>
        <begin position="392"/>
        <end position="456"/>
    </location>
</feature>
<evidence type="ECO:0000259" key="3">
    <source>
        <dbReference type="Pfam" id="PF17921"/>
    </source>
</evidence>
<evidence type="ECO:0000259" key="1">
    <source>
        <dbReference type="Pfam" id="PF00078"/>
    </source>
</evidence>
<comment type="caution">
    <text evidence="5">The sequence shown here is derived from an EMBL/GenBank/DDBJ whole genome shotgun (WGS) entry which is preliminary data.</text>
</comment>
<dbReference type="SUPFAM" id="SSF56672">
    <property type="entry name" value="DNA/RNA polymerases"/>
    <property type="match status" value="2"/>
</dbReference>
<dbReference type="InterPro" id="IPR000477">
    <property type="entry name" value="RT_dom"/>
</dbReference>
<dbReference type="InterPro" id="IPR036397">
    <property type="entry name" value="RNaseH_sf"/>
</dbReference>
<evidence type="ECO:0000259" key="2">
    <source>
        <dbReference type="Pfam" id="PF07727"/>
    </source>
</evidence>
<feature type="domain" description="Reverse transcriptase Ty1/copia-type" evidence="2">
    <location>
        <begin position="801"/>
        <end position="1044"/>
    </location>
</feature>
<dbReference type="Gene3D" id="3.10.10.10">
    <property type="entry name" value="HIV Type 1 Reverse Transcriptase, subunit A, domain 1"/>
    <property type="match status" value="1"/>
</dbReference>
<dbReference type="InterPro" id="IPR013103">
    <property type="entry name" value="RVT_2"/>
</dbReference>
<dbReference type="Gene3D" id="1.10.340.70">
    <property type="match status" value="1"/>
</dbReference>
<gene>
    <name evidence="5" type="ORF">Tci_008376</name>
</gene>
<dbReference type="CDD" id="cd01647">
    <property type="entry name" value="RT_LTR"/>
    <property type="match status" value="1"/>
</dbReference>
<feature type="domain" description="Integrase zinc-binding" evidence="3">
    <location>
        <begin position="281"/>
        <end position="331"/>
    </location>
</feature>
<dbReference type="PANTHER" id="PTHR24559">
    <property type="entry name" value="TRANSPOSON TY3-I GAG-POL POLYPROTEIN"/>
    <property type="match status" value="1"/>
</dbReference>
<reference evidence="5" key="1">
    <citation type="journal article" date="2019" name="Sci. Rep.">
        <title>Draft genome of Tanacetum cinerariifolium, the natural source of mosquito coil.</title>
        <authorList>
            <person name="Yamashiro T."/>
            <person name="Shiraishi A."/>
            <person name="Satake H."/>
            <person name="Nakayama K."/>
        </authorList>
    </citation>
    <scope>NUCLEOTIDE SEQUENCE</scope>
</reference>
<dbReference type="InterPro" id="IPR053134">
    <property type="entry name" value="RNA-dir_DNA_polymerase"/>
</dbReference>
<dbReference type="InterPro" id="IPR043128">
    <property type="entry name" value="Rev_trsase/Diguanyl_cyclase"/>
</dbReference>
<dbReference type="AlphaFoldDB" id="A0A6L2JHC5"/>
<dbReference type="InterPro" id="IPR056924">
    <property type="entry name" value="SH3_Tf2-1"/>
</dbReference>
<dbReference type="Gene3D" id="3.30.420.10">
    <property type="entry name" value="Ribonuclease H-like superfamily/Ribonuclease H"/>
    <property type="match status" value="1"/>
</dbReference>
<dbReference type="InterPro" id="IPR043502">
    <property type="entry name" value="DNA/RNA_pol_sf"/>
</dbReference>
<feature type="domain" description="Reverse transcriptase" evidence="1">
    <location>
        <begin position="46"/>
        <end position="199"/>
    </location>
</feature>
<dbReference type="Pfam" id="PF07727">
    <property type="entry name" value="RVT_2"/>
    <property type="match status" value="1"/>
</dbReference>